<evidence type="ECO:0000256" key="1">
    <source>
        <dbReference type="ARBA" id="ARBA00006484"/>
    </source>
</evidence>
<dbReference type="InterPro" id="IPR002347">
    <property type="entry name" value="SDR_fam"/>
</dbReference>
<organism evidence="4 5">
    <name type="scientific">Marinovum algicola</name>
    <dbReference type="NCBI Taxonomy" id="42444"/>
    <lineage>
        <taxon>Bacteria</taxon>
        <taxon>Pseudomonadati</taxon>
        <taxon>Pseudomonadota</taxon>
        <taxon>Alphaproteobacteria</taxon>
        <taxon>Rhodobacterales</taxon>
        <taxon>Roseobacteraceae</taxon>
        <taxon>Marinovum</taxon>
    </lineage>
</organism>
<feature type="domain" description="Ketoreductase" evidence="3">
    <location>
        <begin position="14"/>
        <end position="195"/>
    </location>
</feature>
<proteinExistence type="inferred from homology"/>
<dbReference type="AlphaFoldDB" id="A0A975WEH2"/>
<accession>A0A975WEH2</accession>
<comment type="caution">
    <text evidence="4">The sequence shown here is derived from an EMBL/GenBank/DDBJ whole genome shotgun (WGS) entry which is preliminary data.</text>
</comment>
<dbReference type="GO" id="GO:0016616">
    <property type="term" value="F:oxidoreductase activity, acting on the CH-OH group of donors, NAD or NADP as acceptor"/>
    <property type="evidence" value="ECO:0007669"/>
    <property type="project" value="TreeGrafter"/>
</dbReference>
<dbReference type="PRINTS" id="PR00080">
    <property type="entry name" value="SDRFAMILY"/>
</dbReference>
<evidence type="ECO:0000313" key="4">
    <source>
        <dbReference type="EMBL" id="SEK07491.1"/>
    </source>
</evidence>
<dbReference type="InterPro" id="IPR057326">
    <property type="entry name" value="KR_dom"/>
</dbReference>
<dbReference type="Proteomes" id="UP000182932">
    <property type="component" value="Unassembled WGS sequence"/>
</dbReference>
<keyword evidence="2" id="KW-0560">Oxidoreductase</keyword>
<dbReference type="Pfam" id="PF13561">
    <property type="entry name" value="adh_short_C2"/>
    <property type="match status" value="1"/>
</dbReference>
<evidence type="ECO:0000256" key="2">
    <source>
        <dbReference type="ARBA" id="ARBA00023002"/>
    </source>
</evidence>
<dbReference type="SMART" id="SM00822">
    <property type="entry name" value="PKS_KR"/>
    <property type="match status" value="1"/>
</dbReference>
<evidence type="ECO:0000259" key="3">
    <source>
        <dbReference type="SMART" id="SM00822"/>
    </source>
</evidence>
<sequence length="263" mass="26933">MNPSIAKLFDLSDKSALISGATGALGAAAARALAGAGAHVTIAGGNAEKLSEIAEELKAGGAGVTMVEGRPSDEAACDAMVAAACAEGRGLDILVPASGTAAVKPAIEMDLETWDKVMDANVRQTWLLCRAAGKAMIDRGRGGAIIPVSSVRARFATPAGTSAYGPSKAAVDMITKSLATEWGQHDIRVNAIAPTVFRSELTAWLFEDNERANEARKGVLSRIPLGRLAEPDDFAGVLIFLASPASGLITGETINVDGGFSAN</sequence>
<dbReference type="PANTHER" id="PTHR42760">
    <property type="entry name" value="SHORT-CHAIN DEHYDROGENASES/REDUCTASES FAMILY MEMBER"/>
    <property type="match status" value="1"/>
</dbReference>
<protein>
    <submittedName>
        <fullName evidence="4">NAD(P)-dependent dehydrogenase, short-chain alcohol dehydrogenase family</fullName>
    </submittedName>
</protein>
<dbReference type="SUPFAM" id="SSF51735">
    <property type="entry name" value="NAD(P)-binding Rossmann-fold domains"/>
    <property type="match status" value="1"/>
</dbReference>
<dbReference type="EMBL" id="FNYY01000024">
    <property type="protein sequence ID" value="SEK07491.1"/>
    <property type="molecule type" value="Genomic_DNA"/>
</dbReference>
<dbReference type="PANTHER" id="PTHR42760:SF115">
    <property type="entry name" value="3-OXOACYL-[ACYL-CARRIER-PROTEIN] REDUCTASE FABG"/>
    <property type="match status" value="1"/>
</dbReference>
<dbReference type="GeneID" id="80820679"/>
<dbReference type="RefSeq" id="WP_074839459.1">
    <property type="nucleotide sequence ID" value="NZ_FNYY01000024.1"/>
</dbReference>
<dbReference type="Gene3D" id="3.40.50.720">
    <property type="entry name" value="NAD(P)-binding Rossmann-like Domain"/>
    <property type="match status" value="1"/>
</dbReference>
<dbReference type="FunFam" id="3.40.50.720:FF:000084">
    <property type="entry name" value="Short-chain dehydrogenase reductase"/>
    <property type="match status" value="1"/>
</dbReference>
<reference evidence="4 5" key="1">
    <citation type="submission" date="2016-10" db="EMBL/GenBank/DDBJ databases">
        <authorList>
            <person name="Varghese N."/>
            <person name="Submissions S."/>
        </authorList>
    </citation>
    <scope>NUCLEOTIDE SEQUENCE [LARGE SCALE GENOMIC DNA]</scope>
    <source>
        <strain evidence="4 5">FF3</strain>
    </source>
</reference>
<comment type="similarity">
    <text evidence="1">Belongs to the short-chain dehydrogenases/reductases (SDR) family.</text>
</comment>
<dbReference type="PRINTS" id="PR00081">
    <property type="entry name" value="GDHRDH"/>
</dbReference>
<name>A0A975WEH2_9RHOB</name>
<evidence type="ECO:0000313" key="5">
    <source>
        <dbReference type="Proteomes" id="UP000182932"/>
    </source>
</evidence>
<keyword evidence="5" id="KW-1185">Reference proteome</keyword>
<gene>
    <name evidence="4" type="ORF">SAMN04487940_12462</name>
</gene>
<dbReference type="InterPro" id="IPR036291">
    <property type="entry name" value="NAD(P)-bd_dom_sf"/>
</dbReference>